<dbReference type="STRING" id="137658.SAMN05216186_10381"/>
<keyword evidence="4" id="KW-1003">Cell membrane</keyword>
<dbReference type="PANTHER" id="PTHR34979:SF1">
    <property type="entry name" value="INNER MEMBRANE PROTEIN YGAZ"/>
    <property type="match status" value="1"/>
</dbReference>
<dbReference type="PANTHER" id="PTHR34979">
    <property type="entry name" value="INNER MEMBRANE PROTEIN YGAZ"/>
    <property type="match status" value="1"/>
</dbReference>
<protein>
    <submittedName>
        <fullName evidence="9">4-azaleucine resistance probable transporter AzlC</fullName>
    </submittedName>
</protein>
<dbReference type="GO" id="GO:1903785">
    <property type="term" value="P:L-valine transmembrane transport"/>
    <property type="evidence" value="ECO:0007669"/>
    <property type="project" value="TreeGrafter"/>
</dbReference>
<dbReference type="AlphaFoldDB" id="A0A1G8X4Y7"/>
<accession>A0A1G8X4Y7</accession>
<dbReference type="RefSeq" id="WP_084333713.1">
    <property type="nucleotide sequence ID" value="NZ_CBKZNZ010000076.1"/>
</dbReference>
<evidence type="ECO:0000256" key="5">
    <source>
        <dbReference type="ARBA" id="ARBA00022692"/>
    </source>
</evidence>
<name>A0A1G8X4Y7_9PSED</name>
<evidence type="ECO:0000256" key="8">
    <source>
        <dbReference type="SAM" id="Phobius"/>
    </source>
</evidence>
<feature type="transmembrane region" description="Helical" evidence="8">
    <location>
        <begin position="162"/>
        <end position="180"/>
    </location>
</feature>
<dbReference type="EMBL" id="FNFD01000003">
    <property type="protein sequence ID" value="SDJ85682.1"/>
    <property type="molecule type" value="Genomic_DNA"/>
</dbReference>
<comment type="subcellular location">
    <subcellularLocation>
        <location evidence="1">Cell membrane</location>
        <topology evidence="1">Multi-pass membrane protein</topology>
    </subcellularLocation>
</comment>
<proteinExistence type="inferred from homology"/>
<evidence type="ECO:0000256" key="1">
    <source>
        <dbReference type="ARBA" id="ARBA00004651"/>
    </source>
</evidence>
<dbReference type="GO" id="GO:0005886">
    <property type="term" value="C:plasma membrane"/>
    <property type="evidence" value="ECO:0007669"/>
    <property type="project" value="UniProtKB-SubCell"/>
</dbReference>
<evidence type="ECO:0000256" key="4">
    <source>
        <dbReference type="ARBA" id="ARBA00022475"/>
    </source>
</evidence>
<dbReference type="InterPro" id="IPR011606">
    <property type="entry name" value="Brnchd-chn_aa_trnsp_permease"/>
</dbReference>
<feature type="transmembrane region" description="Helical" evidence="8">
    <location>
        <begin position="12"/>
        <end position="31"/>
    </location>
</feature>
<evidence type="ECO:0000313" key="9">
    <source>
        <dbReference type="EMBL" id="SDJ85682.1"/>
    </source>
</evidence>
<comment type="similarity">
    <text evidence="2">Belongs to the AzlC family.</text>
</comment>
<feature type="transmembrane region" description="Helical" evidence="8">
    <location>
        <begin position="69"/>
        <end position="90"/>
    </location>
</feature>
<evidence type="ECO:0000313" key="10">
    <source>
        <dbReference type="Proteomes" id="UP000198706"/>
    </source>
</evidence>
<dbReference type="OrthoDB" id="9803444at2"/>
<gene>
    <name evidence="9" type="ORF">SAMN05216186_10381</name>
</gene>
<dbReference type="Proteomes" id="UP000198706">
    <property type="component" value="Unassembled WGS sequence"/>
</dbReference>
<evidence type="ECO:0000256" key="3">
    <source>
        <dbReference type="ARBA" id="ARBA00022448"/>
    </source>
</evidence>
<keyword evidence="10" id="KW-1185">Reference proteome</keyword>
<evidence type="ECO:0000256" key="7">
    <source>
        <dbReference type="ARBA" id="ARBA00023136"/>
    </source>
</evidence>
<keyword evidence="3" id="KW-0813">Transport</keyword>
<feature type="transmembrane region" description="Helical" evidence="8">
    <location>
        <begin position="130"/>
        <end position="150"/>
    </location>
</feature>
<reference evidence="9 10" key="1">
    <citation type="submission" date="2016-10" db="EMBL/GenBank/DDBJ databases">
        <authorList>
            <person name="de Groot N.N."/>
        </authorList>
    </citation>
    <scope>NUCLEOTIDE SEQUENCE [LARGE SCALE GENOMIC DNA]</scope>
    <source>
        <strain evidence="9 10">JCM 21544</strain>
    </source>
</reference>
<keyword evidence="6 8" id="KW-1133">Transmembrane helix</keyword>
<evidence type="ECO:0000256" key="6">
    <source>
        <dbReference type="ARBA" id="ARBA00022989"/>
    </source>
</evidence>
<feature type="transmembrane region" description="Helical" evidence="8">
    <location>
        <begin position="37"/>
        <end position="57"/>
    </location>
</feature>
<organism evidence="9 10">
    <name type="scientific">Pseudomonas indica</name>
    <dbReference type="NCBI Taxonomy" id="137658"/>
    <lineage>
        <taxon>Bacteria</taxon>
        <taxon>Pseudomonadati</taxon>
        <taxon>Pseudomonadota</taxon>
        <taxon>Gammaproteobacteria</taxon>
        <taxon>Pseudomonadales</taxon>
        <taxon>Pseudomonadaceae</taxon>
        <taxon>Pseudomonas</taxon>
    </lineage>
</organism>
<sequence length="237" mass="25580">MKEQLRLRDAVVDAAPIMVSGFFFGLVFGVLASKSGITPLAATLMSALVFAGASQFVAVEQWRHPNLPWLSIVLTTLLINLRHLLMSASLQRSFQKLPKGRVAASFALLLIDETWALAEHRFRKAAPSLRYFVTAGLVIYVGWVGGTFIGTQVGSNIPEPRIYGLDFTFVAMFLSLMVLLWQRQLDFLTWLTAGLLSFLISQLPGLGAAGVVIAAVVASAVVAALPAARQPVAEAGR</sequence>
<evidence type="ECO:0000256" key="2">
    <source>
        <dbReference type="ARBA" id="ARBA00010735"/>
    </source>
</evidence>
<keyword evidence="5 8" id="KW-0812">Transmembrane</keyword>
<keyword evidence="7 8" id="KW-0472">Membrane</keyword>
<dbReference type="Pfam" id="PF03591">
    <property type="entry name" value="AzlC"/>
    <property type="match status" value="1"/>
</dbReference>